<dbReference type="EMBL" id="CAICTM010000322">
    <property type="protein sequence ID" value="CAB9507873.1"/>
    <property type="molecule type" value="Genomic_DNA"/>
</dbReference>
<keyword evidence="2" id="KW-1185">Reference proteome</keyword>
<accession>A0A9N8DRS5</accession>
<organism evidence="1 2">
    <name type="scientific">Seminavis robusta</name>
    <dbReference type="NCBI Taxonomy" id="568900"/>
    <lineage>
        <taxon>Eukaryota</taxon>
        <taxon>Sar</taxon>
        <taxon>Stramenopiles</taxon>
        <taxon>Ochrophyta</taxon>
        <taxon>Bacillariophyta</taxon>
        <taxon>Bacillariophyceae</taxon>
        <taxon>Bacillariophycidae</taxon>
        <taxon>Naviculales</taxon>
        <taxon>Naviculaceae</taxon>
        <taxon>Seminavis</taxon>
    </lineage>
</organism>
<dbReference type="AlphaFoldDB" id="A0A9N8DRS5"/>
<protein>
    <submittedName>
        <fullName evidence="1">Uncharacterized protein</fullName>
    </submittedName>
</protein>
<reference evidence="1" key="1">
    <citation type="submission" date="2020-06" db="EMBL/GenBank/DDBJ databases">
        <authorList>
            <consortium name="Plant Systems Biology data submission"/>
        </authorList>
    </citation>
    <scope>NUCLEOTIDE SEQUENCE</scope>
    <source>
        <strain evidence="1">D6</strain>
    </source>
</reference>
<evidence type="ECO:0000313" key="2">
    <source>
        <dbReference type="Proteomes" id="UP001153069"/>
    </source>
</evidence>
<comment type="caution">
    <text evidence="1">The sequence shown here is derived from an EMBL/GenBank/DDBJ whole genome shotgun (WGS) entry which is preliminary data.</text>
</comment>
<gene>
    <name evidence="1" type="ORF">SEMRO_323_G117390.1</name>
</gene>
<name>A0A9N8DRS5_9STRA</name>
<dbReference type="Proteomes" id="UP001153069">
    <property type="component" value="Unassembled WGS sequence"/>
</dbReference>
<proteinExistence type="predicted"/>
<sequence length="142" mass="15363">MVSWRRLASLFGDEALSIGTVQVRCDGNPKETACGNLVLEQFGNTTLFRLLVLEDASSTSISSSFCLPPDIKWVVSLPKKVKSSNSGLKALRIAITLPHTKEGFDSITVTLPYDGESGSARNFVEALAYATSEAYDSVRQTT</sequence>
<evidence type="ECO:0000313" key="1">
    <source>
        <dbReference type="EMBL" id="CAB9507873.1"/>
    </source>
</evidence>